<evidence type="ECO:0000256" key="1">
    <source>
        <dbReference type="ARBA" id="ARBA00004141"/>
    </source>
</evidence>
<feature type="transmembrane region" description="Helical" evidence="8">
    <location>
        <begin position="26"/>
        <end position="44"/>
    </location>
</feature>
<evidence type="ECO:0000313" key="11">
    <source>
        <dbReference type="WBParaSite" id="ALUE_0000083401-mRNA-1"/>
    </source>
</evidence>
<evidence type="ECO:0000256" key="6">
    <source>
        <dbReference type="ARBA" id="ARBA00023136"/>
    </source>
</evidence>
<keyword evidence="3 8" id="KW-0812">Transmembrane</keyword>
<organism evidence="10 11">
    <name type="scientific">Ascaris lumbricoides</name>
    <name type="common">Giant roundworm</name>
    <dbReference type="NCBI Taxonomy" id="6252"/>
    <lineage>
        <taxon>Eukaryota</taxon>
        <taxon>Metazoa</taxon>
        <taxon>Ecdysozoa</taxon>
        <taxon>Nematoda</taxon>
        <taxon>Chromadorea</taxon>
        <taxon>Rhabditida</taxon>
        <taxon>Spirurina</taxon>
        <taxon>Ascaridomorpha</taxon>
        <taxon>Ascaridoidea</taxon>
        <taxon>Ascarididae</taxon>
        <taxon>Ascaris</taxon>
    </lineage>
</organism>
<dbReference type="GO" id="GO:0022841">
    <property type="term" value="F:potassium ion leak channel activity"/>
    <property type="evidence" value="ECO:0007669"/>
    <property type="project" value="TreeGrafter"/>
</dbReference>
<dbReference type="GO" id="GO:0015271">
    <property type="term" value="F:outward rectifier potassium channel activity"/>
    <property type="evidence" value="ECO:0007669"/>
    <property type="project" value="TreeGrafter"/>
</dbReference>
<evidence type="ECO:0000256" key="2">
    <source>
        <dbReference type="ARBA" id="ARBA00022448"/>
    </source>
</evidence>
<name>A0A0M3HH39_ASCLU</name>
<feature type="domain" description="Potassium channel" evidence="9">
    <location>
        <begin position="10"/>
        <end position="47"/>
    </location>
</feature>
<comment type="subcellular location">
    <subcellularLocation>
        <location evidence="1">Membrane</location>
        <topology evidence="1">Multi-pass membrane protein</topology>
    </subcellularLocation>
</comment>
<evidence type="ECO:0000256" key="4">
    <source>
        <dbReference type="ARBA" id="ARBA00022989"/>
    </source>
</evidence>
<dbReference type="Proteomes" id="UP000036681">
    <property type="component" value="Unplaced"/>
</dbReference>
<keyword evidence="5" id="KW-0406">Ion transport</keyword>
<keyword evidence="2" id="KW-0813">Transport</keyword>
<reference evidence="11" key="1">
    <citation type="submission" date="2017-02" db="UniProtKB">
        <authorList>
            <consortium name="WormBaseParasite"/>
        </authorList>
    </citation>
    <scope>IDENTIFICATION</scope>
</reference>
<dbReference type="GO" id="GO:0030322">
    <property type="term" value="P:stabilization of membrane potential"/>
    <property type="evidence" value="ECO:0007669"/>
    <property type="project" value="TreeGrafter"/>
</dbReference>
<keyword evidence="7" id="KW-0407">Ion channel</keyword>
<accession>A0A0M3HH39</accession>
<proteinExistence type="predicted"/>
<sequence length="65" mass="7190">MMIKLNKIEGYGHICPKTPLGRGLTILYATVGIPLMLLCLANIAESLAQVGRFSFLCFHLSHLYP</sequence>
<evidence type="ECO:0000313" key="10">
    <source>
        <dbReference type="Proteomes" id="UP000036681"/>
    </source>
</evidence>
<evidence type="ECO:0000256" key="3">
    <source>
        <dbReference type="ARBA" id="ARBA00022692"/>
    </source>
</evidence>
<evidence type="ECO:0000259" key="9">
    <source>
        <dbReference type="Pfam" id="PF07885"/>
    </source>
</evidence>
<dbReference type="AlphaFoldDB" id="A0A0M3HH39"/>
<dbReference type="GO" id="GO:0005886">
    <property type="term" value="C:plasma membrane"/>
    <property type="evidence" value="ECO:0007669"/>
    <property type="project" value="TreeGrafter"/>
</dbReference>
<dbReference type="PANTHER" id="PTHR11003">
    <property type="entry name" value="POTASSIUM CHANNEL, SUBFAMILY K"/>
    <property type="match status" value="1"/>
</dbReference>
<evidence type="ECO:0000256" key="7">
    <source>
        <dbReference type="ARBA" id="ARBA00023303"/>
    </source>
</evidence>
<dbReference type="InterPro" id="IPR003280">
    <property type="entry name" value="2pore_dom_K_chnl"/>
</dbReference>
<keyword evidence="4 8" id="KW-1133">Transmembrane helix</keyword>
<keyword evidence="6 8" id="KW-0472">Membrane</keyword>
<dbReference type="Pfam" id="PF07885">
    <property type="entry name" value="Ion_trans_2"/>
    <property type="match status" value="1"/>
</dbReference>
<protein>
    <submittedName>
        <fullName evidence="11">Ion_trans_2 domain-containing protein</fullName>
    </submittedName>
</protein>
<evidence type="ECO:0000256" key="8">
    <source>
        <dbReference type="SAM" id="Phobius"/>
    </source>
</evidence>
<keyword evidence="10" id="KW-1185">Reference proteome</keyword>
<evidence type="ECO:0000256" key="5">
    <source>
        <dbReference type="ARBA" id="ARBA00023065"/>
    </source>
</evidence>
<dbReference type="WBParaSite" id="ALUE_0000083401-mRNA-1">
    <property type="protein sequence ID" value="ALUE_0000083401-mRNA-1"/>
    <property type="gene ID" value="ALUE_0000083401"/>
</dbReference>
<dbReference type="PANTHER" id="PTHR11003:SF337">
    <property type="entry name" value="POTASSIUM CHANNEL DOMAIN-CONTAINING PROTEIN"/>
    <property type="match status" value="1"/>
</dbReference>
<dbReference type="SUPFAM" id="SSF81324">
    <property type="entry name" value="Voltage-gated potassium channels"/>
    <property type="match status" value="1"/>
</dbReference>
<dbReference type="InterPro" id="IPR013099">
    <property type="entry name" value="K_chnl_dom"/>
</dbReference>
<dbReference type="Gene3D" id="1.10.287.70">
    <property type="match status" value="1"/>
</dbReference>